<evidence type="ECO:0000313" key="1">
    <source>
        <dbReference type="EMBL" id="GHP09359.1"/>
    </source>
</evidence>
<accession>A0A830HWV1</accession>
<sequence>MMMFKMMYGASSNRNIAVVAAAVVMMTSLTTLMTMTDPANAIDNDDNGYGDYGDYDFDPNVGTRQCPLPDCAKGRPENLKRYRATLRFPEFPYNNKTKWVVGSTADNTTCFPHAFDSPIKPSDNNPFFIETEVVHNDAGQPELHGHYKFKAFGDTLIEVLTTRINGTSPPIFTDPVVRFVPGSFAAQQCQLIDMVAFQGTDRNCTTASAADDANLPICANTDTQTFPINMMGARPFQFEVILQCCDLCPGSPLLQSLAKDEDVREKNPILCPVDKQACAAHTERIDGVVSAREVSTSDLLVDLQASTEFGTPRIALASQQECLRRISALSVVSYFREECFWRPTRFSTRNQVRLWHSWRCAAARAAAPHLYARAFEVGIDAKSALWAMPHATKKLDSCHLPSWKPGANKHIQPGGEPDKGYGRVAIDVGQLLAELVCGVQGLTTIARDLAEDVASLKKKYKSIKSGLTAGAALALTSSGFGVVADGATRGLAYGKSAGEGDGNGGGNDQ</sequence>
<reference evidence="1" key="1">
    <citation type="submission" date="2020-10" db="EMBL/GenBank/DDBJ databases">
        <title>Unveiling of a novel bifunctional photoreceptor, Dualchrome1, isolated from a cosmopolitan green alga.</title>
        <authorList>
            <person name="Suzuki S."/>
            <person name="Kawachi M."/>
        </authorList>
    </citation>
    <scope>NUCLEOTIDE SEQUENCE</scope>
    <source>
        <strain evidence="1">NIES 2893</strain>
    </source>
</reference>
<dbReference type="AlphaFoldDB" id="A0A830HWV1"/>
<comment type="caution">
    <text evidence="1">The sequence shown here is derived from an EMBL/GenBank/DDBJ whole genome shotgun (WGS) entry which is preliminary data.</text>
</comment>
<organism evidence="1 2">
    <name type="scientific">Pycnococcus provasolii</name>
    <dbReference type="NCBI Taxonomy" id="41880"/>
    <lineage>
        <taxon>Eukaryota</taxon>
        <taxon>Viridiplantae</taxon>
        <taxon>Chlorophyta</taxon>
        <taxon>Pseudoscourfieldiophyceae</taxon>
        <taxon>Pseudoscourfieldiales</taxon>
        <taxon>Pycnococcaceae</taxon>
        <taxon>Pycnococcus</taxon>
    </lineage>
</organism>
<proteinExistence type="predicted"/>
<keyword evidence="2" id="KW-1185">Reference proteome</keyword>
<dbReference type="Proteomes" id="UP000660262">
    <property type="component" value="Unassembled WGS sequence"/>
</dbReference>
<name>A0A830HWV1_9CHLO</name>
<dbReference type="EMBL" id="BNJQ01000024">
    <property type="protein sequence ID" value="GHP09359.1"/>
    <property type="molecule type" value="Genomic_DNA"/>
</dbReference>
<protein>
    <submittedName>
        <fullName evidence="1">Uncharacterized protein</fullName>
    </submittedName>
</protein>
<evidence type="ECO:0000313" key="2">
    <source>
        <dbReference type="Proteomes" id="UP000660262"/>
    </source>
</evidence>
<gene>
    <name evidence="1" type="ORF">PPROV_000809500</name>
</gene>